<keyword evidence="5" id="KW-1185">Reference proteome</keyword>
<comment type="similarity">
    <text evidence="1">Belongs to the FAH family.</text>
</comment>
<evidence type="ECO:0000256" key="2">
    <source>
        <dbReference type="ARBA" id="ARBA00022723"/>
    </source>
</evidence>
<organism evidence="4 5">
    <name type="scientific">Cohnella xylanilytica</name>
    <dbReference type="NCBI Taxonomy" id="557555"/>
    <lineage>
        <taxon>Bacteria</taxon>
        <taxon>Bacillati</taxon>
        <taxon>Bacillota</taxon>
        <taxon>Bacilli</taxon>
        <taxon>Bacillales</taxon>
        <taxon>Paenibacillaceae</taxon>
        <taxon>Cohnella</taxon>
    </lineage>
</organism>
<reference evidence="4 5" key="1">
    <citation type="submission" date="2020-08" db="EMBL/GenBank/DDBJ databases">
        <title>Cohnella phylogeny.</title>
        <authorList>
            <person name="Dunlap C."/>
        </authorList>
    </citation>
    <scope>NUCLEOTIDE SEQUENCE [LARGE SCALE GENOMIC DNA]</scope>
    <source>
        <strain evidence="4 5">DSM 25239</strain>
    </source>
</reference>
<sequence>MKAASIRWNGTETAALESAAGFVPIRTVNERLGGAWSLTAEEWLQRGEWDRLRDWYQQGGADRLAELPAIPIEEADLAPLVRRPRKIIGVGMNYREKLEELRGNREGADPVLFAKPDTSLVGPGGPIRLPKQSSRVTAEAELAVVIGAACKDADEAEAERAIAGYAASLDMTAADILADNPRYMYRAKSFDTFCSLGSQLVTPDEAPAPEELFVETWLNGTVAHRNSVSKMLYPPSYIVSFVSRVMTLLPGDVILTGTPGSVPISRGDTVECRIVGLRSLSHPVL</sequence>
<evidence type="ECO:0000313" key="5">
    <source>
        <dbReference type="Proteomes" id="UP000553776"/>
    </source>
</evidence>
<keyword evidence="2" id="KW-0479">Metal-binding</keyword>
<dbReference type="SUPFAM" id="SSF56529">
    <property type="entry name" value="FAH"/>
    <property type="match status" value="1"/>
</dbReference>
<accession>A0A841U191</accession>
<keyword evidence="4" id="KW-0378">Hydrolase</keyword>
<dbReference type="AlphaFoldDB" id="A0A841U191"/>
<evidence type="ECO:0000256" key="1">
    <source>
        <dbReference type="ARBA" id="ARBA00010211"/>
    </source>
</evidence>
<evidence type="ECO:0000259" key="3">
    <source>
        <dbReference type="Pfam" id="PF01557"/>
    </source>
</evidence>
<name>A0A841U191_9BACL</name>
<dbReference type="EMBL" id="JACJVR010000063">
    <property type="protein sequence ID" value="MBB6692948.1"/>
    <property type="molecule type" value="Genomic_DNA"/>
</dbReference>
<dbReference type="GO" id="GO:0018773">
    <property type="term" value="F:acetylpyruvate hydrolase activity"/>
    <property type="evidence" value="ECO:0007669"/>
    <property type="project" value="TreeGrafter"/>
</dbReference>
<feature type="domain" description="Fumarylacetoacetase-like C-terminal" evidence="3">
    <location>
        <begin position="86"/>
        <end position="284"/>
    </location>
</feature>
<dbReference type="InterPro" id="IPR011234">
    <property type="entry name" value="Fumarylacetoacetase-like_C"/>
</dbReference>
<protein>
    <submittedName>
        <fullName evidence="4">Fumarylacetoacetate hydrolase family protein</fullName>
    </submittedName>
</protein>
<dbReference type="PANTHER" id="PTHR11820">
    <property type="entry name" value="ACYLPYRUVASE"/>
    <property type="match status" value="1"/>
</dbReference>
<dbReference type="PANTHER" id="PTHR11820:SF7">
    <property type="entry name" value="ACYLPYRUVASE FAHD1, MITOCHONDRIAL"/>
    <property type="match status" value="1"/>
</dbReference>
<comment type="caution">
    <text evidence="4">The sequence shown here is derived from an EMBL/GenBank/DDBJ whole genome shotgun (WGS) entry which is preliminary data.</text>
</comment>
<gene>
    <name evidence="4" type="ORF">H7B90_16190</name>
</gene>
<dbReference type="RefSeq" id="WP_185136935.1">
    <property type="nucleotide sequence ID" value="NZ_JACJVR010000063.1"/>
</dbReference>
<dbReference type="GO" id="GO:0046872">
    <property type="term" value="F:metal ion binding"/>
    <property type="evidence" value="ECO:0007669"/>
    <property type="project" value="UniProtKB-KW"/>
</dbReference>
<dbReference type="Gene3D" id="3.90.850.10">
    <property type="entry name" value="Fumarylacetoacetase-like, C-terminal domain"/>
    <property type="match status" value="1"/>
</dbReference>
<dbReference type="Proteomes" id="UP000553776">
    <property type="component" value="Unassembled WGS sequence"/>
</dbReference>
<evidence type="ECO:0000313" key="4">
    <source>
        <dbReference type="EMBL" id="MBB6692948.1"/>
    </source>
</evidence>
<proteinExistence type="inferred from homology"/>
<dbReference type="Pfam" id="PF01557">
    <property type="entry name" value="FAA_hydrolase"/>
    <property type="match status" value="1"/>
</dbReference>
<dbReference type="InterPro" id="IPR036663">
    <property type="entry name" value="Fumarylacetoacetase_C_sf"/>
</dbReference>